<dbReference type="Pfam" id="PF14305">
    <property type="entry name" value="ATPgrasp_TupA"/>
    <property type="match status" value="1"/>
</dbReference>
<proteinExistence type="predicted"/>
<name>A0ABT1AVD6_9FLAO</name>
<evidence type="ECO:0000313" key="1">
    <source>
        <dbReference type="EMBL" id="MCO5724023.1"/>
    </source>
</evidence>
<dbReference type="EMBL" id="JAMXIB010000002">
    <property type="protein sequence ID" value="MCO5724023.1"/>
    <property type="molecule type" value="Genomic_DNA"/>
</dbReference>
<dbReference type="RefSeq" id="WP_252740395.1">
    <property type="nucleotide sequence ID" value="NZ_JAMXIB010000002.1"/>
</dbReference>
<keyword evidence="2" id="KW-1185">Reference proteome</keyword>
<gene>
    <name evidence="1" type="ORF">NG653_04090</name>
</gene>
<dbReference type="InterPro" id="IPR029465">
    <property type="entry name" value="ATPgrasp_TupA"/>
</dbReference>
<sequence length="290" mass="34469">MKRLLLGLLKKLKFLPPPFYVKVYYEYYTGKKLDLDAPREFNEKIQWLKVYYRNPILTQLVDKYAVRDYVKEKVGDKYLNELLGVYNRAKDVDFDALPDRFVIKGVHGYHFNLIVPDKSALNPWKARWLMRKWMSKNQYYRGGLEWAYKNVPPRLVAEAFLEEPGQESINDYKFFCFGGIPNFVQIDHDRTATHSRCFYDMDWNRMPFLTKGHRLYEKELKKPRNFDEMIGVVTKLAEGFPFVRVDLYNIDGRILFGEMTFYPADGRREFVPEEYNTIIGDYLKLPAPVG</sequence>
<organism evidence="1 2">
    <name type="scientific">Robiginitalea marina</name>
    <dbReference type="NCBI Taxonomy" id="2954105"/>
    <lineage>
        <taxon>Bacteria</taxon>
        <taxon>Pseudomonadati</taxon>
        <taxon>Bacteroidota</taxon>
        <taxon>Flavobacteriia</taxon>
        <taxon>Flavobacteriales</taxon>
        <taxon>Flavobacteriaceae</taxon>
        <taxon>Robiginitalea</taxon>
    </lineage>
</organism>
<protein>
    <submittedName>
        <fullName evidence="1">Glycosyltransferase</fullName>
    </submittedName>
</protein>
<dbReference type="Proteomes" id="UP001206312">
    <property type="component" value="Unassembled WGS sequence"/>
</dbReference>
<reference evidence="1 2" key="1">
    <citation type="submission" date="2022-06" db="EMBL/GenBank/DDBJ databases">
        <authorList>
            <person name="Xuan X."/>
        </authorList>
    </citation>
    <scope>NUCLEOTIDE SEQUENCE [LARGE SCALE GENOMIC DNA]</scope>
    <source>
        <strain evidence="1 2">2V75</strain>
    </source>
</reference>
<evidence type="ECO:0000313" key="2">
    <source>
        <dbReference type="Proteomes" id="UP001206312"/>
    </source>
</evidence>
<comment type="caution">
    <text evidence="1">The sequence shown here is derived from an EMBL/GenBank/DDBJ whole genome shotgun (WGS) entry which is preliminary data.</text>
</comment>
<accession>A0ABT1AVD6</accession>